<dbReference type="EMBL" id="CAJOAY010011080">
    <property type="protein sequence ID" value="CAF4231380.1"/>
    <property type="molecule type" value="Genomic_DNA"/>
</dbReference>
<name>A0A820DFI5_9BILA</name>
<gene>
    <name evidence="1" type="ORF">OKA104_LOCUS42577</name>
</gene>
<sequence>ALHKANQIISEVRETHLW</sequence>
<comment type="caution">
    <text evidence="1">The sequence shown here is derived from an EMBL/GenBank/DDBJ whole genome shotgun (WGS) entry which is preliminary data.</text>
</comment>
<dbReference type="AlphaFoldDB" id="A0A820DFI5"/>
<accession>A0A820DFI5</accession>
<reference evidence="1" key="1">
    <citation type="submission" date="2021-02" db="EMBL/GenBank/DDBJ databases">
        <authorList>
            <person name="Nowell W R."/>
        </authorList>
    </citation>
    <scope>NUCLEOTIDE SEQUENCE</scope>
</reference>
<dbReference type="Proteomes" id="UP000663881">
    <property type="component" value="Unassembled WGS sequence"/>
</dbReference>
<organism evidence="1 2">
    <name type="scientific">Adineta steineri</name>
    <dbReference type="NCBI Taxonomy" id="433720"/>
    <lineage>
        <taxon>Eukaryota</taxon>
        <taxon>Metazoa</taxon>
        <taxon>Spiralia</taxon>
        <taxon>Gnathifera</taxon>
        <taxon>Rotifera</taxon>
        <taxon>Eurotatoria</taxon>
        <taxon>Bdelloidea</taxon>
        <taxon>Adinetida</taxon>
        <taxon>Adinetidae</taxon>
        <taxon>Adineta</taxon>
    </lineage>
</organism>
<proteinExistence type="predicted"/>
<protein>
    <submittedName>
        <fullName evidence="1">Uncharacterized protein</fullName>
    </submittedName>
</protein>
<feature type="non-terminal residue" evidence="1">
    <location>
        <position position="1"/>
    </location>
</feature>
<evidence type="ECO:0000313" key="2">
    <source>
        <dbReference type="Proteomes" id="UP000663881"/>
    </source>
</evidence>
<evidence type="ECO:0000313" key="1">
    <source>
        <dbReference type="EMBL" id="CAF4231380.1"/>
    </source>
</evidence>